<name>A0A396I4G4_MEDTR</name>
<accession>A0A396I4G4</accession>
<dbReference type="EMBL" id="PSQE01000004">
    <property type="protein sequence ID" value="RHN59094.1"/>
    <property type="molecule type" value="Genomic_DNA"/>
</dbReference>
<sequence length="56" mass="6457">MMEKISLSHAKLHLISIVLFNFQITLNPKPLTQFLLISRPAKQSPLSLTWNTIILR</sequence>
<comment type="caution">
    <text evidence="1">The sequence shown here is derived from an EMBL/GenBank/DDBJ whole genome shotgun (WGS) entry which is preliminary data.</text>
</comment>
<gene>
    <name evidence="1" type="ORF">MtrunA17_Chr4g0009551</name>
</gene>
<organism evidence="1">
    <name type="scientific">Medicago truncatula</name>
    <name type="common">Barrel medic</name>
    <name type="synonym">Medicago tribuloides</name>
    <dbReference type="NCBI Taxonomy" id="3880"/>
    <lineage>
        <taxon>Eukaryota</taxon>
        <taxon>Viridiplantae</taxon>
        <taxon>Streptophyta</taxon>
        <taxon>Embryophyta</taxon>
        <taxon>Tracheophyta</taxon>
        <taxon>Spermatophyta</taxon>
        <taxon>Magnoliopsida</taxon>
        <taxon>eudicotyledons</taxon>
        <taxon>Gunneridae</taxon>
        <taxon>Pentapetalae</taxon>
        <taxon>rosids</taxon>
        <taxon>fabids</taxon>
        <taxon>Fabales</taxon>
        <taxon>Fabaceae</taxon>
        <taxon>Papilionoideae</taxon>
        <taxon>50 kb inversion clade</taxon>
        <taxon>NPAAA clade</taxon>
        <taxon>Hologalegina</taxon>
        <taxon>IRL clade</taxon>
        <taxon>Trifolieae</taxon>
        <taxon>Medicago</taxon>
    </lineage>
</organism>
<dbReference type="AlphaFoldDB" id="A0A396I4G4"/>
<proteinExistence type="predicted"/>
<evidence type="ECO:0000313" key="1">
    <source>
        <dbReference type="EMBL" id="RHN59094.1"/>
    </source>
</evidence>
<reference evidence="1" key="1">
    <citation type="journal article" date="2018" name="Nat. Plants">
        <title>Whole-genome landscape of Medicago truncatula symbiotic genes.</title>
        <authorList>
            <person name="Pecrix Y."/>
            <person name="Gamas P."/>
            <person name="Carrere S."/>
        </authorList>
    </citation>
    <scope>NUCLEOTIDE SEQUENCE</scope>
    <source>
        <tissue evidence="1">Leaves</tissue>
    </source>
</reference>
<dbReference type="Gramene" id="rna21082">
    <property type="protein sequence ID" value="RHN59094.1"/>
    <property type="gene ID" value="gene21082"/>
</dbReference>
<protein>
    <submittedName>
        <fullName evidence="1">Uncharacterized protein</fullName>
    </submittedName>
</protein>
<dbReference type="Proteomes" id="UP000265566">
    <property type="component" value="Chromosome 4"/>
</dbReference>